<accession>A0A165U212</accession>
<dbReference type="Proteomes" id="UP000076761">
    <property type="component" value="Unassembled WGS sequence"/>
</dbReference>
<dbReference type="STRING" id="1314782.A0A165U212"/>
<keyword evidence="3" id="KW-1185">Reference proteome</keyword>
<dbReference type="OrthoDB" id="3174721at2759"/>
<dbReference type="EMBL" id="KV425561">
    <property type="protein sequence ID" value="KZT27523.1"/>
    <property type="molecule type" value="Genomic_DNA"/>
</dbReference>
<dbReference type="AlphaFoldDB" id="A0A165U212"/>
<evidence type="ECO:0000313" key="3">
    <source>
        <dbReference type="Proteomes" id="UP000076761"/>
    </source>
</evidence>
<evidence type="ECO:0000313" key="2">
    <source>
        <dbReference type="EMBL" id="KZT27523.1"/>
    </source>
</evidence>
<dbReference type="InParanoid" id="A0A165U212"/>
<protein>
    <submittedName>
        <fullName evidence="2">Uncharacterized protein</fullName>
    </submittedName>
</protein>
<sequence>MQTLAGEVESFKRSKLAWLFSLITRRRRESVKPALSSHQIPALLDMEDISFGSPTPSESPTTTDSEPSSATSDSSSEVDSLTACALPTYVEAAYPSAPKTYTFTRCSPFAMLMASESRVEDARFVYHISVGVDVWMPSAVWTCVRRGGEGGAVLAQLELGISAEAAAVTFGETRVPLKYLMTRKTLSSKSRFYHLNDGSTIRWTIQKHPWQATLGSTTLATFNPNESMSSRKLTVHLAGFPLFDHLVVGLLILMREYLTPHTELIGGAAGLFNYHPHAEPNDPL</sequence>
<feature type="region of interest" description="Disordered" evidence="1">
    <location>
        <begin position="49"/>
        <end position="77"/>
    </location>
</feature>
<gene>
    <name evidence="2" type="ORF">NEOLEDRAFT_1130495</name>
</gene>
<evidence type="ECO:0000256" key="1">
    <source>
        <dbReference type="SAM" id="MobiDB-lite"/>
    </source>
</evidence>
<feature type="compositionally biased region" description="Low complexity" evidence="1">
    <location>
        <begin position="53"/>
        <end position="77"/>
    </location>
</feature>
<organism evidence="2 3">
    <name type="scientific">Neolentinus lepideus HHB14362 ss-1</name>
    <dbReference type="NCBI Taxonomy" id="1314782"/>
    <lineage>
        <taxon>Eukaryota</taxon>
        <taxon>Fungi</taxon>
        <taxon>Dikarya</taxon>
        <taxon>Basidiomycota</taxon>
        <taxon>Agaricomycotina</taxon>
        <taxon>Agaricomycetes</taxon>
        <taxon>Gloeophyllales</taxon>
        <taxon>Gloeophyllaceae</taxon>
        <taxon>Neolentinus</taxon>
    </lineage>
</organism>
<reference evidence="2 3" key="1">
    <citation type="journal article" date="2016" name="Mol. Biol. Evol.">
        <title>Comparative Genomics of Early-Diverging Mushroom-Forming Fungi Provides Insights into the Origins of Lignocellulose Decay Capabilities.</title>
        <authorList>
            <person name="Nagy L.G."/>
            <person name="Riley R."/>
            <person name="Tritt A."/>
            <person name="Adam C."/>
            <person name="Daum C."/>
            <person name="Floudas D."/>
            <person name="Sun H."/>
            <person name="Yadav J.S."/>
            <person name="Pangilinan J."/>
            <person name="Larsson K.H."/>
            <person name="Matsuura K."/>
            <person name="Barry K."/>
            <person name="Labutti K."/>
            <person name="Kuo R."/>
            <person name="Ohm R.A."/>
            <person name="Bhattacharya S.S."/>
            <person name="Shirouzu T."/>
            <person name="Yoshinaga Y."/>
            <person name="Martin F.M."/>
            <person name="Grigoriev I.V."/>
            <person name="Hibbett D.S."/>
        </authorList>
    </citation>
    <scope>NUCLEOTIDE SEQUENCE [LARGE SCALE GENOMIC DNA]</scope>
    <source>
        <strain evidence="2 3">HHB14362 ss-1</strain>
    </source>
</reference>
<name>A0A165U212_9AGAM</name>
<proteinExistence type="predicted"/>